<dbReference type="GO" id="GO:0005524">
    <property type="term" value="F:ATP binding"/>
    <property type="evidence" value="ECO:0007669"/>
    <property type="project" value="UniProtKB-KW"/>
</dbReference>
<dbReference type="InterPro" id="IPR017871">
    <property type="entry name" value="ABC_transporter-like_CS"/>
</dbReference>
<organism evidence="5 6">
    <name type="scientific">Culicoidibacter larvae</name>
    <dbReference type="NCBI Taxonomy" id="2579976"/>
    <lineage>
        <taxon>Bacteria</taxon>
        <taxon>Bacillati</taxon>
        <taxon>Bacillota</taxon>
        <taxon>Culicoidibacteria</taxon>
        <taxon>Culicoidibacterales</taxon>
        <taxon>Culicoidibacteraceae</taxon>
        <taxon>Culicoidibacter</taxon>
    </lineage>
</organism>
<dbReference type="PANTHER" id="PTHR42855:SF2">
    <property type="entry name" value="DRUG RESISTANCE ABC TRANSPORTER,ATP-BINDING PROTEIN"/>
    <property type="match status" value="1"/>
</dbReference>
<evidence type="ECO:0000313" key="6">
    <source>
        <dbReference type="Proteomes" id="UP000306912"/>
    </source>
</evidence>
<dbReference type="InParanoid" id="A0A5R8QA78"/>
<comment type="caution">
    <text evidence="5">The sequence shown here is derived from an EMBL/GenBank/DDBJ whole genome shotgun (WGS) entry which is preliminary data.</text>
</comment>
<evidence type="ECO:0000256" key="2">
    <source>
        <dbReference type="ARBA" id="ARBA00022840"/>
    </source>
</evidence>
<dbReference type="PANTHER" id="PTHR42855">
    <property type="entry name" value="ABC TRANSPORTER ATP-BINDING SUBUNIT"/>
    <property type="match status" value="1"/>
</dbReference>
<dbReference type="Gene3D" id="3.40.50.300">
    <property type="entry name" value="P-loop containing nucleotide triphosphate hydrolases"/>
    <property type="match status" value="3"/>
</dbReference>
<dbReference type="GO" id="GO:0016887">
    <property type="term" value="F:ATP hydrolysis activity"/>
    <property type="evidence" value="ECO:0007669"/>
    <property type="project" value="InterPro"/>
</dbReference>
<evidence type="ECO:0000259" key="4">
    <source>
        <dbReference type="PROSITE" id="PS50893"/>
    </source>
</evidence>
<dbReference type="PROSITE" id="PS50893">
    <property type="entry name" value="ABC_TRANSPORTER_2"/>
    <property type="match status" value="2"/>
</dbReference>
<protein>
    <submittedName>
        <fullName evidence="5">ABC-F family ATP-binding cassette domain-containing protein</fullName>
    </submittedName>
</protein>
<sequence>MLLQAQNLSKSLGERTLFTIERLNIDEHARIGLVGMNGSGKTTLMNILAGLEAPDSGAVQKHGTLEMVAQFKYTEDQKSGGELTWQALRQAFASGADILLLDEPTTYLDTSHIEQLVRKISQYQGAVLCISHDREFLQAITDVIWELADEQLHVYSGNYQFYVEQKQLQADQQQSEYDEYCKKRNQLEAAQAAQAKRAAGHMKTAKHKITASEYQGAKLGLDHSLKKKQQAAKQIKNRLGRLEKVDKPFEQAALKMSLPRAEQVTNKPIIQFARQSCQLYGKQLWQTPGFIIRGGDHVAIVGANGSGKTTLMRMMTELIGEVTVSQNVRFGYFAQDLSSLKQDKTILENVMEGAVQSETVARTVLARLFFSGDTVFKPVSVLSGGEQMKVAFAKVFLSDMNVLLMDEPTNFLGIEAIEALESLLNSYPGTVIYITHDMAFIEHTARQVISIENGILSLHNTLEEQRSKPEQADNSTEQLMVVETKIADVLSRLSMAPSEALEREFQELLVEKRALQTKKIV</sequence>
<keyword evidence="1" id="KW-0547">Nucleotide-binding</keyword>
<gene>
    <name evidence="5" type="ORF">FEZ08_10690</name>
</gene>
<evidence type="ECO:0000256" key="3">
    <source>
        <dbReference type="SAM" id="Coils"/>
    </source>
</evidence>
<dbReference type="InterPro" id="IPR051309">
    <property type="entry name" value="ABCF_ATPase"/>
</dbReference>
<dbReference type="NCBIfam" id="NF000355">
    <property type="entry name" value="ribo_prot_ABC_F"/>
    <property type="match status" value="1"/>
</dbReference>
<keyword evidence="6" id="KW-1185">Reference proteome</keyword>
<name>A0A5R8QA78_9FIRM</name>
<feature type="coiled-coil region" evidence="3">
    <location>
        <begin position="163"/>
        <end position="190"/>
    </location>
</feature>
<evidence type="ECO:0000313" key="5">
    <source>
        <dbReference type="EMBL" id="TLG71552.1"/>
    </source>
</evidence>
<dbReference type="RefSeq" id="WP_138192213.1">
    <property type="nucleotide sequence ID" value="NZ_VBWP01000011.1"/>
</dbReference>
<keyword evidence="3" id="KW-0175">Coiled coil</keyword>
<reference evidence="5 6" key="1">
    <citation type="submission" date="2019-05" db="EMBL/GenBank/DDBJ databases">
        <title>Culicoidintestinum kansasii gen. nov., sp. nov. from the gastrointestinal tract of the biting midge, Culicoides sonorensis.</title>
        <authorList>
            <person name="Neupane S."/>
            <person name="Ghosh A."/>
            <person name="Gunther S."/>
            <person name="Martin K."/>
            <person name="Zurek L."/>
        </authorList>
    </citation>
    <scope>NUCLEOTIDE SEQUENCE [LARGE SCALE GENOMIC DNA]</scope>
    <source>
        <strain evidence="5 6">CS-1</strain>
    </source>
</reference>
<dbReference type="SMART" id="SM00382">
    <property type="entry name" value="AAA"/>
    <property type="match status" value="2"/>
</dbReference>
<keyword evidence="2 5" id="KW-0067">ATP-binding</keyword>
<dbReference type="EMBL" id="VBWP01000011">
    <property type="protein sequence ID" value="TLG71552.1"/>
    <property type="molecule type" value="Genomic_DNA"/>
</dbReference>
<feature type="domain" description="ABC transporter" evidence="4">
    <location>
        <begin position="259"/>
        <end position="478"/>
    </location>
</feature>
<dbReference type="Pfam" id="PF00005">
    <property type="entry name" value="ABC_tran"/>
    <property type="match status" value="2"/>
</dbReference>
<dbReference type="OrthoDB" id="9760950at2"/>
<dbReference type="SUPFAM" id="SSF52540">
    <property type="entry name" value="P-loop containing nucleoside triphosphate hydrolases"/>
    <property type="match status" value="2"/>
</dbReference>
<accession>A0A5R8QA78</accession>
<evidence type="ECO:0000256" key="1">
    <source>
        <dbReference type="ARBA" id="ARBA00022741"/>
    </source>
</evidence>
<dbReference type="InterPro" id="IPR003439">
    <property type="entry name" value="ABC_transporter-like_ATP-bd"/>
</dbReference>
<dbReference type="AlphaFoldDB" id="A0A5R8QA78"/>
<dbReference type="CDD" id="cd03221">
    <property type="entry name" value="ABCF_EF-3"/>
    <property type="match status" value="2"/>
</dbReference>
<dbReference type="InterPro" id="IPR027417">
    <property type="entry name" value="P-loop_NTPase"/>
</dbReference>
<dbReference type="Proteomes" id="UP000306912">
    <property type="component" value="Unassembled WGS sequence"/>
</dbReference>
<dbReference type="InterPro" id="IPR003593">
    <property type="entry name" value="AAA+_ATPase"/>
</dbReference>
<proteinExistence type="predicted"/>
<feature type="domain" description="ABC transporter" evidence="4">
    <location>
        <begin position="3"/>
        <end position="174"/>
    </location>
</feature>
<dbReference type="PROSITE" id="PS00211">
    <property type="entry name" value="ABC_TRANSPORTER_1"/>
    <property type="match status" value="1"/>
</dbReference>